<keyword evidence="2" id="KW-1185">Reference proteome</keyword>
<reference evidence="1 2" key="1">
    <citation type="submission" date="2014-04" db="EMBL/GenBank/DDBJ databases">
        <title>Evolutionary Origins and Diversification of the Mycorrhizal Mutualists.</title>
        <authorList>
            <consortium name="DOE Joint Genome Institute"/>
            <consortium name="Mycorrhizal Genomics Consortium"/>
            <person name="Kohler A."/>
            <person name="Kuo A."/>
            <person name="Nagy L.G."/>
            <person name="Floudas D."/>
            <person name="Copeland A."/>
            <person name="Barry K.W."/>
            <person name="Cichocki N."/>
            <person name="Veneault-Fourrey C."/>
            <person name="LaButti K."/>
            <person name="Lindquist E.A."/>
            <person name="Lipzen A."/>
            <person name="Lundell T."/>
            <person name="Morin E."/>
            <person name="Murat C."/>
            <person name="Riley R."/>
            <person name="Ohm R."/>
            <person name="Sun H."/>
            <person name="Tunlid A."/>
            <person name="Henrissat B."/>
            <person name="Grigoriev I.V."/>
            <person name="Hibbett D.S."/>
            <person name="Martin F."/>
        </authorList>
    </citation>
    <scope>NUCLEOTIDE SEQUENCE [LARGE SCALE GENOMIC DNA]</scope>
    <source>
        <strain evidence="1 2">Koide BX008</strain>
    </source>
</reference>
<protein>
    <submittedName>
        <fullName evidence="1">Uncharacterized protein</fullName>
    </submittedName>
</protein>
<dbReference type="EMBL" id="KN818546">
    <property type="protein sequence ID" value="KIL55227.1"/>
    <property type="molecule type" value="Genomic_DNA"/>
</dbReference>
<gene>
    <name evidence="1" type="ORF">M378DRAFT_173802</name>
</gene>
<dbReference type="InParanoid" id="A0A0C2W2A9"/>
<sequence>MNIRKFPLQGFKHKPQYMSSFYMEMLIEVKLEKQNLELNYYPDAQVGLWRWCSCGW</sequence>
<organism evidence="1 2">
    <name type="scientific">Amanita muscaria (strain Koide BX008)</name>
    <dbReference type="NCBI Taxonomy" id="946122"/>
    <lineage>
        <taxon>Eukaryota</taxon>
        <taxon>Fungi</taxon>
        <taxon>Dikarya</taxon>
        <taxon>Basidiomycota</taxon>
        <taxon>Agaricomycotina</taxon>
        <taxon>Agaricomycetes</taxon>
        <taxon>Agaricomycetidae</taxon>
        <taxon>Agaricales</taxon>
        <taxon>Pluteineae</taxon>
        <taxon>Amanitaceae</taxon>
        <taxon>Amanita</taxon>
    </lineage>
</organism>
<evidence type="ECO:0000313" key="1">
    <source>
        <dbReference type="EMBL" id="KIL55227.1"/>
    </source>
</evidence>
<accession>A0A0C2W2A9</accession>
<dbReference type="AlphaFoldDB" id="A0A0C2W2A9"/>
<dbReference type="HOGENOM" id="CLU_3013712_0_0_1"/>
<proteinExistence type="predicted"/>
<name>A0A0C2W2A9_AMAMK</name>
<evidence type="ECO:0000313" key="2">
    <source>
        <dbReference type="Proteomes" id="UP000054549"/>
    </source>
</evidence>
<dbReference type="Proteomes" id="UP000054549">
    <property type="component" value="Unassembled WGS sequence"/>
</dbReference>